<proteinExistence type="predicted"/>
<protein>
    <submittedName>
        <fullName evidence="1">Uncharacterized protein</fullName>
    </submittedName>
</protein>
<evidence type="ECO:0000313" key="1">
    <source>
        <dbReference type="EMBL" id="GAA10300.1"/>
    </source>
</evidence>
<sequence length="52" mass="5364">MVPHNAPTLDCARPRLGFVPAPALRLGAPAPQNMMPVSVKLKDSAELGGVDG</sequence>
<organism evidence="1 2">
    <name type="scientific">Acetobacter tropicalis NBRC 101654</name>
    <dbReference type="NCBI Taxonomy" id="749388"/>
    <lineage>
        <taxon>Bacteria</taxon>
        <taxon>Pseudomonadati</taxon>
        <taxon>Pseudomonadota</taxon>
        <taxon>Alphaproteobacteria</taxon>
        <taxon>Acetobacterales</taxon>
        <taxon>Acetobacteraceae</taxon>
        <taxon>Acetobacter</taxon>
    </lineage>
</organism>
<comment type="caution">
    <text evidence="1">The sequence shown here is derived from an EMBL/GenBank/DDBJ whole genome shotgun (WGS) entry which is preliminary data.</text>
</comment>
<reference evidence="1 2" key="1">
    <citation type="journal article" date="2011" name="Biochem. Biophys. Res. Commun.">
        <title>Increased number of Arginine-based salt bridges contributes to the thermotolerance of thermotolerant acetic acid bacteria, Acetobacter tropicalis SKU1100.</title>
        <authorList>
            <person name="Matsutani M."/>
            <person name="Hirakawa H."/>
            <person name="Nishikura M."/>
            <person name="Soemphol W."/>
            <person name="Ali I.A.I."/>
            <person name="Yakushi T."/>
            <person name="Matsushita K."/>
        </authorList>
    </citation>
    <scope>NUCLEOTIDE SEQUENCE [LARGE SCALE GENOMIC DNA]</scope>
    <source>
        <strain evidence="1 2">NBRC 101654</strain>
    </source>
</reference>
<name>F7VIV5_9PROT</name>
<dbReference type="RefSeq" id="WP_006560323.1">
    <property type="nucleotide sequence ID" value="NZ_BABS01000212.1"/>
</dbReference>
<evidence type="ECO:0000313" key="2">
    <source>
        <dbReference type="Proteomes" id="UP000004319"/>
    </source>
</evidence>
<dbReference type="EMBL" id="BABS01000212">
    <property type="protein sequence ID" value="GAA10300.1"/>
    <property type="molecule type" value="Genomic_DNA"/>
</dbReference>
<gene>
    <name evidence="1" type="ORF">ATPR_3304</name>
</gene>
<accession>F7VIV5</accession>
<dbReference type="Proteomes" id="UP000004319">
    <property type="component" value="Unassembled WGS sequence"/>
</dbReference>
<dbReference type="AlphaFoldDB" id="F7VIV5"/>